<dbReference type="GO" id="GO:0003700">
    <property type="term" value="F:DNA-binding transcription factor activity"/>
    <property type="evidence" value="ECO:0007669"/>
    <property type="project" value="InterPro"/>
</dbReference>
<dbReference type="PANTHER" id="PTHR45967:SF28">
    <property type="entry name" value="BASIC-LEUCINE ZIPPER (BZIP) TRANSCRIPTION FACTOR FAMILY PROTEIN"/>
    <property type="match status" value="1"/>
</dbReference>
<evidence type="ECO:0000313" key="3">
    <source>
        <dbReference type="EMBL" id="KHN00049.1"/>
    </source>
</evidence>
<dbReference type="PANTHER" id="PTHR45967">
    <property type="entry name" value="G-BOX-BINDING FACTOR 3-RELATED"/>
    <property type="match status" value="1"/>
</dbReference>
<feature type="region of interest" description="Disordered" evidence="2">
    <location>
        <begin position="195"/>
        <end position="214"/>
    </location>
</feature>
<dbReference type="EMBL" id="KN671247">
    <property type="protein sequence ID" value="KHN00049.1"/>
    <property type="molecule type" value="Genomic_DNA"/>
</dbReference>
<evidence type="ECO:0000256" key="1">
    <source>
        <dbReference type="SAM" id="Coils"/>
    </source>
</evidence>
<dbReference type="InterPro" id="IPR044827">
    <property type="entry name" value="GBF-like"/>
</dbReference>
<feature type="coiled-coil region" evidence="1">
    <location>
        <begin position="81"/>
        <end position="129"/>
    </location>
</feature>
<accession>A0A0B2NXM8</accession>
<organism evidence="3">
    <name type="scientific">Glycine soja</name>
    <name type="common">Wild soybean</name>
    <dbReference type="NCBI Taxonomy" id="3848"/>
    <lineage>
        <taxon>Eukaryota</taxon>
        <taxon>Viridiplantae</taxon>
        <taxon>Streptophyta</taxon>
        <taxon>Embryophyta</taxon>
        <taxon>Tracheophyta</taxon>
        <taxon>Spermatophyta</taxon>
        <taxon>Magnoliopsida</taxon>
        <taxon>eudicotyledons</taxon>
        <taxon>Gunneridae</taxon>
        <taxon>Pentapetalae</taxon>
        <taxon>rosids</taxon>
        <taxon>fabids</taxon>
        <taxon>Fabales</taxon>
        <taxon>Fabaceae</taxon>
        <taxon>Papilionoideae</taxon>
        <taxon>50 kb inversion clade</taxon>
        <taxon>NPAAA clade</taxon>
        <taxon>indigoferoid/millettioid clade</taxon>
        <taxon>Phaseoleae</taxon>
        <taxon>Glycine</taxon>
        <taxon>Glycine subgen. Soja</taxon>
    </lineage>
</organism>
<dbReference type="GO" id="GO:0043565">
    <property type="term" value="F:sequence-specific DNA binding"/>
    <property type="evidence" value="ECO:0007669"/>
    <property type="project" value="InterPro"/>
</dbReference>
<keyword evidence="1" id="KW-0175">Coiled coil</keyword>
<gene>
    <name evidence="3" type="ORF">glysoja_035611</name>
</gene>
<name>A0A0B2NXM8_GLYSO</name>
<dbReference type="GO" id="GO:0005634">
    <property type="term" value="C:nucleus"/>
    <property type="evidence" value="ECO:0007669"/>
    <property type="project" value="TreeGrafter"/>
</dbReference>
<sequence length="214" mass="23844">MATFPEQFKVSRCPLTLSDELFDGIKSACGGAKSGADMELHHTRWCPVLTAWLYSTYSATTLGSMRRHSHSHSHLVEQALCEELTRKAATLVAENENLKREKELALKEYESLETTNKNLKTQIAKSINTEVEKTPVEPVSSVAEITPSSGNGPWFLYNHFPVPQIFWPSILQSSNPVHLQNTSFNSIAIPPNANVPCSTESESHHKQNNLINDN</sequence>
<proteinExistence type="predicted"/>
<protein>
    <submittedName>
        <fullName evidence="3">Uncharacterized protein</fullName>
    </submittedName>
</protein>
<dbReference type="AlphaFoldDB" id="A0A0B2NXM8"/>
<dbReference type="Proteomes" id="UP000053555">
    <property type="component" value="Unassembled WGS sequence"/>
</dbReference>
<reference evidence="3" key="1">
    <citation type="submission" date="2014-07" db="EMBL/GenBank/DDBJ databases">
        <title>Identification of a novel salt tolerance gene in wild soybean by whole-genome sequencing.</title>
        <authorList>
            <person name="Lam H.-M."/>
            <person name="Qi X."/>
            <person name="Li M.-W."/>
            <person name="Liu X."/>
            <person name="Xie M."/>
            <person name="Ni M."/>
            <person name="Xu X."/>
        </authorList>
    </citation>
    <scope>NUCLEOTIDE SEQUENCE [LARGE SCALE GENOMIC DNA]</scope>
    <source>
        <tissue evidence="3">Root</tissue>
    </source>
</reference>
<evidence type="ECO:0000256" key="2">
    <source>
        <dbReference type="SAM" id="MobiDB-lite"/>
    </source>
</evidence>